<feature type="domain" description="Amidohydrolase-related" evidence="2">
    <location>
        <begin position="5"/>
        <end position="259"/>
    </location>
</feature>
<dbReference type="Gene3D" id="3.20.20.140">
    <property type="entry name" value="Metal-dependent hydrolases"/>
    <property type="match status" value="1"/>
</dbReference>
<evidence type="ECO:0000256" key="1">
    <source>
        <dbReference type="ARBA" id="ARBA00023239"/>
    </source>
</evidence>
<evidence type="ECO:0000313" key="4">
    <source>
        <dbReference type="Proteomes" id="UP001652432"/>
    </source>
</evidence>
<dbReference type="RefSeq" id="WP_262575422.1">
    <property type="nucleotide sequence ID" value="NZ_JAOQKJ010000011.1"/>
</dbReference>
<dbReference type="InterPro" id="IPR006680">
    <property type="entry name" value="Amidohydro-rel"/>
</dbReference>
<protein>
    <submittedName>
        <fullName evidence="3">Amidohydrolase</fullName>
    </submittedName>
</protein>
<evidence type="ECO:0000313" key="3">
    <source>
        <dbReference type="EMBL" id="MCU6745381.1"/>
    </source>
</evidence>
<comment type="caution">
    <text evidence="3">The sequence shown here is derived from an EMBL/GenBank/DDBJ whole genome shotgun (WGS) entry which is preliminary data.</text>
</comment>
<dbReference type="InterPro" id="IPR032465">
    <property type="entry name" value="ACMSD"/>
</dbReference>
<name>A0ABT2T539_9FIRM</name>
<dbReference type="InterPro" id="IPR032466">
    <property type="entry name" value="Metal_Hydrolase"/>
</dbReference>
<evidence type="ECO:0000259" key="2">
    <source>
        <dbReference type="Pfam" id="PF04909"/>
    </source>
</evidence>
<keyword evidence="1" id="KW-0456">Lyase</keyword>
<dbReference type="PANTHER" id="PTHR21240">
    <property type="entry name" value="2-AMINO-3-CARBOXYLMUCONATE-6-SEMIALDEHYDE DECARBOXYLASE"/>
    <property type="match status" value="1"/>
</dbReference>
<dbReference type="SUPFAM" id="SSF51556">
    <property type="entry name" value="Metallo-dependent hydrolases"/>
    <property type="match status" value="1"/>
</dbReference>
<organism evidence="3 4">
    <name type="scientific">Suilimivivens aceti</name>
    <dbReference type="NCBI Taxonomy" id="2981774"/>
    <lineage>
        <taxon>Bacteria</taxon>
        <taxon>Bacillati</taxon>
        <taxon>Bacillota</taxon>
        <taxon>Clostridia</taxon>
        <taxon>Lachnospirales</taxon>
        <taxon>Lachnospiraceae</taxon>
        <taxon>Suilimivivens</taxon>
    </lineage>
</organism>
<dbReference type="Proteomes" id="UP001652432">
    <property type="component" value="Unassembled WGS sequence"/>
</dbReference>
<dbReference type="EMBL" id="JAOQKJ010000011">
    <property type="protein sequence ID" value="MCU6745381.1"/>
    <property type="molecule type" value="Genomic_DNA"/>
</dbReference>
<reference evidence="3 4" key="1">
    <citation type="journal article" date="2021" name="ISME Commun">
        <title>Automated analysis of genomic sequences facilitates high-throughput and comprehensive description of bacteria.</title>
        <authorList>
            <person name="Hitch T.C.A."/>
        </authorList>
    </citation>
    <scope>NUCLEOTIDE SEQUENCE [LARGE SCALE GENOMIC DNA]</scope>
    <source>
        <strain evidence="3 4">Sanger_18</strain>
    </source>
</reference>
<proteinExistence type="predicted"/>
<gene>
    <name evidence="3" type="ORF">OCV77_12930</name>
</gene>
<sequence>MHKAIDIHGHFGNPERFPQSNLEKEMYRISLESLKKNYVQQGITAACISPMEGIFPDNTDALLDANRYMEELAEEQDWIYQWVIVNPLMPASFHQAEKILKNRKCVGVKIHPDAHGYSIEAYGKEVFAFCNENHTLLLSHSGETLSMPEQFVPFADMYPTVSVIVAHLGCGSDGDIGHQIRAIKQASYGNIYTDVSSARSILNGLIEWAVRNVTAEKLLFGTDTPLHHIPMMKQRMEFAELSEEEKECIFYKNAMKWLPKDDSNTNNEE</sequence>
<keyword evidence="4" id="KW-1185">Reference proteome</keyword>
<dbReference type="Pfam" id="PF04909">
    <property type="entry name" value="Amidohydro_2"/>
    <property type="match status" value="1"/>
</dbReference>
<accession>A0ABT2T539</accession>